<dbReference type="Gene3D" id="1.25.40.470">
    <property type="match status" value="2"/>
</dbReference>
<reference evidence="9 10" key="1">
    <citation type="journal article" date="2017" name="Curr. Biol.">
        <title>Genome architecture and evolution of a unichromosomal asexual nematode.</title>
        <authorList>
            <person name="Fradin H."/>
            <person name="Zegar C."/>
            <person name="Gutwein M."/>
            <person name="Lucas J."/>
            <person name="Kovtun M."/>
            <person name="Corcoran D."/>
            <person name="Baugh L.R."/>
            <person name="Kiontke K."/>
            <person name="Gunsalus K."/>
            <person name="Fitch D.H."/>
            <person name="Piano F."/>
        </authorList>
    </citation>
    <scope>NUCLEOTIDE SEQUENCE [LARGE SCALE GENOMIC DNA]</scope>
    <source>
        <strain evidence="9">PF1309</strain>
    </source>
</reference>
<comment type="subcellular location">
    <subcellularLocation>
        <location evidence="1">Cell projection</location>
        <location evidence="1">Cilium</location>
    </subcellularLocation>
</comment>
<dbReference type="SUPFAM" id="SSF101908">
    <property type="entry name" value="Putative isomerase YbhE"/>
    <property type="match status" value="1"/>
</dbReference>
<dbReference type="InterPro" id="IPR011990">
    <property type="entry name" value="TPR-like_helical_dom_sf"/>
</dbReference>
<dbReference type="GO" id="GO:0005930">
    <property type="term" value="C:axoneme"/>
    <property type="evidence" value="ECO:0007669"/>
    <property type="project" value="TreeGrafter"/>
</dbReference>
<evidence type="ECO:0000256" key="2">
    <source>
        <dbReference type="ARBA" id="ARBA00022574"/>
    </source>
</evidence>
<dbReference type="Pfam" id="PF23385">
    <property type="entry name" value="Beta-prop_IFT140_2nd"/>
    <property type="match status" value="1"/>
</dbReference>
<keyword evidence="5" id="KW-0966">Cell projection</keyword>
<dbReference type="SMART" id="SM00028">
    <property type="entry name" value="TPR"/>
    <property type="match status" value="3"/>
</dbReference>
<keyword evidence="2" id="KW-0853">WD repeat</keyword>
<dbReference type="InterPro" id="IPR015943">
    <property type="entry name" value="WD40/YVTN_repeat-like_dom_sf"/>
</dbReference>
<dbReference type="SUPFAM" id="SSF48452">
    <property type="entry name" value="TPR-like"/>
    <property type="match status" value="1"/>
</dbReference>
<dbReference type="Gene3D" id="2.130.10.10">
    <property type="entry name" value="YVTN repeat-like/Quinoprotein amine dehydrogenase"/>
    <property type="match status" value="2"/>
</dbReference>
<feature type="domain" description="CRAL-TRIO" evidence="7">
    <location>
        <begin position="1"/>
        <end position="147"/>
    </location>
</feature>
<dbReference type="Gene3D" id="3.40.525.10">
    <property type="entry name" value="CRAL-TRIO lipid binding domain"/>
    <property type="match status" value="1"/>
</dbReference>
<evidence type="ECO:0000256" key="5">
    <source>
        <dbReference type="ARBA" id="ARBA00023273"/>
    </source>
</evidence>
<evidence type="ECO:0008006" key="11">
    <source>
        <dbReference type="Google" id="ProtNLM"/>
    </source>
</evidence>
<dbReference type="SUPFAM" id="SSF52087">
    <property type="entry name" value="CRAL/TRIO domain"/>
    <property type="match status" value="1"/>
</dbReference>
<sequence length="1720" mass="194084">MIGKLDAAGLMPCTKNSDLYRMRITESEGVMQIIRKKEKEEGRQFGTSVIFDLEGMSMSQLDMAAIKVITTMLAQLQEFFPDVIRKIFVINVPTFIQMLWTLISPCLAKQTQEKIKILGNDWKKVLKESIGEEVLFEHWGGTRKAETEFGNVRMGGKIPPELKYDPANDIPNDKLTKLSVSSRSVSFVPITLEGHEPGRKIYWWWRLAANDIEFCVLRAAEGKENVAEDVNDYVVHPKFKLQTEYVPEEGEAPAEEPGVYKFVFDNSQSRLRAKNVRNMRPDLFEWAPHTGLLCITTFNTESQQGVVAFWAHTGEKKEKCAYGRECEASCISWHPHQTLVAAGWKDGGINLLTPQENEGKLVFIDPDLQSIIKLVWSHDGKYLCALEESSTVTIFLLAKKKSMSKVFSTTLPSKANAMCRRITYDEPPYNDTEEVAREEEEEDMKEFNEALKERNRKIGVSLVRHATGTEFIFGLEDGQVFGIDNMGKERSLHRVESGILFIEFYEARSMIVLLTRDPLLYHLVLSSDGTCNQKLRVKLPGQSANYRLHINEFLLLICNCEKSQSAGKSAANVMMVGATNGKAEPKASAQVEKKGRDATGEIRIWDLDTDDNGTISLLTSRGFDSNDSIECVTASLKRGIISAGTANGKVANWKRKKDEKVLEASWKLQAANKVGGGKVLGLSWCPLAPSLAVITDSELVILEEDNIIVRMRNKISAVQASATSFILLNVANSVSQELKLAITPKGIHLGDKQLVVWSGEMITTYDVQSSLATFQSTSFACNASDVIIHQQTLYCIEEDKINSRTLQGTVRQILSLPEMEGNPTNMHLNRNFLVVATSTGFLRIYNLAAKDAHHEYHAKYAVENVDRFHSFVAVRINIAGNKVAFTFRESPVSVADRIMVWDAEGDSVAYFSFNNGMTDQQEYDAQAELAHTSTGRPATAAARKMEKEQNRYRMMLHTPGELHWDDNDPRYLVAEAIHQQSDSGDNRIVSMFVTTEHGILLQDIQPKSPHSGTLLSVCVPYLYFVKKSEWDDGDEWKGEKTVGRTVLARILKEFSGCEGCDDATRKAMMDFCFFLTLGKMDEAFKAIQFVKSESVWEEMSSMSVKTRRLDVAAVCHMRNVRGARALRRAQEAGESEAMQCAALALELGMLDEAENLYAMNGRFDMVNKINQAQNAWSQAFEIAERKDRIHLRNTYYNYGKYLEELGAIESAIDNYERAEVHQLEVSRIYMDNPRALENYVRRKRDPELHRWWANYLESIGELDGAVNFYLVAKDNLAVVRIKIIQGKDKEAAALAEETNDRAACYKMGRFYEAQEDFQKAVTFYSKAHAYSSAIRIAKEHDMKDKLANLCLMAGESEMVEAARYYEDIPGYAHKAVMLYHKAGMIGRALDLAFRTEQFSALDLITKDFDSATNPSILKRAAEFFAGNQNYEKAVQLLSMAKQYRDAVNLCKQRNVRITDAFAELLTPTKESIPNDAERKDILISIAELCLHQGAYATAAKKLTQAGDTLRAMRALIKSGDTEKIRFFANTARKKEIYILAANYLQTVNWQADPDIIRDIEAFYSKAQSFEHLANFYKSCAYMEAENWRAFDRAKQALEMAAIALQSDHADGIRQLTSLAEEAKEVDVMVPQRIYAMIIEEHASRNNFSAAYRVITQFQKKFPKFDLTTVVPISVLNQICDDMKVERVKGAGNVADTASDDENEVEFSHAMKRMQNKRDDS</sequence>
<keyword evidence="10" id="KW-1185">Reference proteome</keyword>
<proteinExistence type="predicted"/>
<accession>A0A2A2KLH0</accession>
<protein>
    <recommendedName>
        <fullName evidence="11">CRAL-TRIO domain-containing protein</fullName>
    </recommendedName>
</protein>
<organism evidence="9 10">
    <name type="scientific">Diploscapter pachys</name>
    <dbReference type="NCBI Taxonomy" id="2018661"/>
    <lineage>
        <taxon>Eukaryota</taxon>
        <taxon>Metazoa</taxon>
        <taxon>Ecdysozoa</taxon>
        <taxon>Nematoda</taxon>
        <taxon>Chromadorea</taxon>
        <taxon>Rhabditida</taxon>
        <taxon>Rhabditina</taxon>
        <taxon>Rhabditomorpha</taxon>
        <taxon>Rhabditoidea</taxon>
        <taxon>Rhabditidae</taxon>
        <taxon>Diploscapter</taxon>
    </lineage>
</organism>
<feature type="domain" description="GOLD" evidence="8">
    <location>
        <begin position="173"/>
        <end position="302"/>
    </location>
</feature>
<dbReference type="InterPro" id="IPR036865">
    <property type="entry name" value="CRAL-TRIO_dom_sf"/>
</dbReference>
<evidence type="ECO:0000313" key="10">
    <source>
        <dbReference type="Proteomes" id="UP000218231"/>
    </source>
</evidence>
<keyword evidence="6" id="KW-0175">Coiled coil</keyword>
<dbReference type="InterPro" id="IPR001251">
    <property type="entry name" value="CRAL-TRIO_dom"/>
</dbReference>
<keyword evidence="4" id="KW-0969">Cilium</keyword>
<dbReference type="SMART" id="SM00516">
    <property type="entry name" value="SEC14"/>
    <property type="match status" value="1"/>
</dbReference>
<dbReference type="FunFam" id="1.25.40.470:FF:000028">
    <property type="entry name" value="Intraflagellar transport protein 140-like protein"/>
    <property type="match status" value="1"/>
</dbReference>
<evidence type="ECO:0000313" key="9">
    <source>
        <dbReference type="EMBL" id="PAV74747.1"/>
    </source>
</evidence>
<name>A0A2A2KLH0_9BILA</name>
<dbReference type="InterPro" id="IPR009038">
    <property type="entry name" value="GOLD_dom"/>
</dbReference>
<dbReference type="PROSITE" id="PS50191">
    <property type="entry name" value="CRAL_TRIO"/>
    <property type="match status" value="1"/>
</dbReference>
<dbReference type="InterPro" id="IPR056155">
    <property type="entry name" value="Beta-prop_IFT140_2nd"/>
</dbReference>
<evidence type="ECO:0000256" key="1">
    <source>
        <dbReference type="ARBA" id="ARBA00004138"/>
    </source>
</evidence>
<dbReference type="STRING" id="2018661.A0A2A2KLH0"/>
<dbReference type="InterPro" id="IPR036598">
    <property type="entry name" value="GOLD_dom_sf"/>
</dbReference>
<dbReference type="OrthoDB" id="10258787at2759"/>
<dbReference type="GO" id="GO:0036064">
    <property type="term" value="C:ciliary basal body"/>
    <property type="evidence" value="ECO:0007669"/>
    <property type="project" value="TreeGrafter"/>
</dbReference>
<dbReference type="InterPro" id="IPR056154">
    <property type="entry name" value="Beta-prop_IFT140_1st"/>
</dbReference>
<dbReference type="Proteomes" id="UP000218231">
    <property type="component" value="Unassembled WGS sequence"/>
</dbReference>
<gene>
    <name evidence="9" type="ORF">WR25_15348</name>
</gene>
<dbReference type="EMBL" id="LIAE01008288">
    <property type="protein sequence ID" value="PAV74747.1"/>
    <property type="molecule type" value="Genomic_DNA"/>
</dbReference>
<dbReference type="InterPro" id="IPR056168">
    <property type="entry name" value="TPR_IF140/IFT172/WDR19"/>
</dbReference>
<dbReference type="SUPFAM" id="SSF50978">
    <property type="entry name" value="WD40 repeat-like"/>
    <property type="match status" value="1"/>
</dbReference>
<dbReference type="SUPFAM" id="SSF101576">
    <property type="entry name" value="Supernatant protein factor (SPF), C-terminal domain"/>
    <property type="match status" value="1"/>
</dbReference>
<dbReference type="CDD" id="cd00170">
    <property type="entry name" value="SEC14"/>
    <property type="match status" value="1"/>
</dbReference>
<evidence type="ECO:0000256" key="4">
    <source>
        <dbReference type="ARBA" id="ARBA00023069"/>
    </source>
</evidence>
<dbReference type="PANTHER" id="PTHR15722">
    <property type="entry name" value="IFT140/172-RELATED"/>
    <property type="match status" value="1"/>
</dbReference>
<dbReference type="InterPro" id="IPR036322">
    <property type="entry name" value="WD40_repeat_dom_sf"/>
</dbReference>
<dbReference type="GO" id="GO:0030991">
    <property type="term" value="C:intraciliary transport particle A"/>
    <property type="evidence" value="ECO:0007669"/>
    <property type="project" value="TreeGrafter"/>
</dbReference>
<evidence type="ECO:0000259" key="7">
    <source>
        <dbReference type="PROSITE" id="PS50191"/>
    </source>
</evidence>
<dbReference type="Pfam" id="PF24762">
    <property type="entry name" value="TPR_IF140-IFT172"/>
    <property type="match status" value="1"/>
</dbReference>
<dbReference type="PROSITE" id="PS50866">
    <property type="entry name" value="GOLD"/>
    <property type="match status" value="1"/>
</dbReference>
<dbReference type="InterPro" id="IPR019734">
    <property type="entry name" value="TPR_rpt"/>
</dbReference>
<feature type="coiled-coil region" evidence="6">
    <location>
        <begin position="430"/>
        <end position="457"/>
    </location>
</feature>
<dbReference type="Pfam" id="PF23383">
    <property type="entry name" value="Beta-prop_IFT140_1st"/>
    <property type="match status" value="2"/>
</dbReference>
<dbReference type="Gene3D" id="2.60.120.680">
    <property type="entry name" value="GOLD domain"/>
    <property type="match status" value="1"/>
</dbReference>
<dbReference type="GO" id="GO:0035721">
    <property type="term" value="P:intraciliary retrograde transport"/>
    <property type="evidence" value="ECO:0007669"/>
    <property type="project" value="TreeGrafter"/>
</dbReference>
<evidence type="ECO:0000256" key="6">
    <source>
        <dbReference type="SAM" id="Coils"/>
    </source>
</evidence>
<evidence type="ECO:0000256" key="3">
    <source>
        <dbReference type="ARBA" id="ARBA00022737"/>
    </source>
</evidence>
<dbReference type="PANTHER" id="PTHR15722:SF7">
    <property type="entry name" value="INTRAFLAGELLAR TRANSPORT PROTEIN 140 HOMOLOG"/>
    <property type="match status" value="1"/>
</dbReference>
<comment type="caution">
    <text evidence="9">The sequence shown here is derived from an EMBL/GenBank/DDBJ whole genome shotgun (WGS) entry which is preliminary data.</text>
</comment>
<dbReference type="Pfam" id="PF00650">
    <property type="entry name" value="CRAL_TRIO"/>
    <property type="match status" value="1"/>
</dbReference>
<evidence type="ECO:0000259" key="8">
    <source>
        <dbReference type="PROSITE" id="PS50866"/>
    </source>
</evidence>
<keyword evidence="3" id="KW-0677">Repeat</keyword>